<comment type="caution">
    <text evidence="6">The sequence shown here is derived from an EMBL/GenBank/DDBJ whole genome shotgun (WGS) entry which is preliminary data.</text>
</comment>
<evidence type="ECO:0000313" key="7">
    <source>
        <dbReference type="Proteomes" id="UP001596189"/>
    </source>
</evidence>
<dbReference type="InterPro" id="IPR050490">
    <property type="entry name" value="Bact_solute-bd_prot1"/>
</dbReference>
<evidence type="ECO:0000256" key="2">
    <source>
        <dbReference type="ARBA" id="ARBA00008520"/>
    </source>
</evidence>
<keyword evidence="4 5" id="KW-0732">Signal</keyword>
<proteinExistence type="inferred from homology"/>
<dbReference type="PANTHER" id="PTHR43649:SF31">
    <property type="entry name" value="SN-GLYCEROL-3-PHOSPHATE-BINDING PERIPLASMIC PROTEIN UGPB"/>
    <property type="match status" value="1"/>
</dbReference>
<keyword evidence="7" id="KW-1185">Reference proteome</keyword>
<evidence type="ECO:0000256" key="1">
    <source>
        <dbReference type="ARBA" id="ARBA00004196"/>
    </source>
</evidence>
<dbReference type="SUPFAM" id="SSF53850">
    <property type="entry name" value="Periplasmic binding protein-like II"/>
    <property type="match status" value="1"/>
</dbReference>
<dbReference type="PROSITE" id="PS51257">
    <property type="entry name" value="PROKAR_LIPOPROTEIN"/>
    <property type="match status" value="1"/>
</dbReference>
<organism evidence="6 7">
    <name type="scientific">Angustibacter luteus</name>
    <dbReference type="NCBI Taxonomy" id="658456"/>
    <lineage>
        <taxon>Bacteria</taxon>
        <taxon>Bacillati</taxon>
        <taxon>Actinomycetota</taxon>
        <taxon>Actinomycetes</taxon>
        <taxon>Kineosporiales</taxon>
        <taxon>Kineosporiaceae</taxon>
    </lineage>
</organism>
<evidence type="ECO:0000313" key="6">
    <source>
        <dbReference type="EMBL" id="MFC6006511.1"/>
    </source>
</evidence>
<keyword evidence="3" id="KW-0813">Transport</keyword>
<evidence type="ECO:0000256" key="3">
    <source>
        <dbReference type="ARBA" id="ARBA00022448"/>
    </source>
</evidence>
<comment type="similarity">
    <text evidence="2">Belongs to the bacterial solute-binding protein 1 family.</text>
</comment>
<dbReference type="Gene3D" id="3.40.190.10">
    <property type="entry name" value="Periplasmic binding protein-like II"/>
    <property type="match status" value="1"/>
</dbReference>
<evidence type="ECO:0000256" key="4">
    <source>
        <dbReference type="ARBA" id="ARBA00022729"/>
    </source>
</evidence>
<reference evidence="7" key="1">
    <citation type="journal article" date="2019" name="Int. J. Syst. Evol. Microbiol.">
        <title>The Global Catalogue of Microorganisms (GCM) 10K type strain sequencing project: providing services to taxonomists for standard genome sequencing and annotation.</title>
        <authorList>
            <consortium name="The Broad Institute Genomics Platform"/>
            <consortium name="The Broad Institute Genome Sequencing Center for Infectious Disease"/>
            <person name="Wu L."/>
            <person name="Ma J."/>
        </authorList>
    </citation>
    <scope>NUCLEOTIDE SEQUENCE [LARGE SCALE GENOMIC DNA]</scope>
    <source>
        <strain evidence="7">KACC 14249</strain>
    </source>
</reference>
<dbReference type="PANTHER" id="PTHR43649">
    <property type="entry name" value="ARABINOSE-BINDING PROTEIN-RELATED"/>
    <property type="match status" value="1"/>
</dbReference>
<sequence>MRTRLTALASLAVLALAAAACSPSSSGDDSADSGGKTTVTVRIWDDQVQKSYAESFAAFTKANPDITVKINLVPYADYFTKLPLDVSSGDIDDIFWLNSSPFGQLADSGALMNIDKALPDEKSGWVKAAVDQYSRNGTLYGVPALTDGRTVVYYNKKLLSAAGVDPSKLTWNPSDPASDSYLAAAKKLTKDSKGRTADQPGFDGKKLAQYGTNIANDLGAIYYNFIGSNGGKFQAEDGSFVFSQDAKSAQAMAYLVKLINADHVAPSAADTNDNGDFSRDKFIQGKLALFESGTYNLKNVADGAQFDWGIAPMPAGPAGRVSVVNSVIAAGNAKTKHEDATVKVLKWLGSTEGASYVGKSGAALPAVTAAQQSYYDYWKKEDVDTAQFGEASGSATIEPPFGPKFLDANNAYNPIFKEIFAGRTPVDSGLKKAQDAANAASK</sequence>
<dbReference type="RefSeq" id="WP_345717997.1">
    <property type="nucleotide sequence ID" value="NZ_BAABFP010000008.1"/>
</dbReference>
<dbReference type="InterPro" id="IPR006059">
    <property type="entry name" value="SBP"/>
</dbReference>
<feature type="signal peptide" evidence="5">
    <location>
        <begin position="1"/>
        <end position="26"/>
    </location>
</feature>
<name>A0ABW1JB78_9ACTN</name>
<gene>
    <name evidence="6" type="ORF">ACFQDO_05140</name>
</gene>
<accession>A0ABW1JB78</accession>
<dbReference type="EMBL" id="JBHSRD010000003">
    <property type="protein sequence ID" value="MFC6006511.1"/>
    <property type="molecule type" value="Genomic_DNA"/>
</dbReference>
<feature type="chain" id="PRO_5045181616" evidence="5">
    <location>
        <begin position="27"/>
        <end position="442"/>
    </location>
</feature>
<evidence type="ECO:0000256" key="5">
    <source>
        <dbReference type="SAM" id="SignalP"/>
    </source>
</evidence>
<protein>
    <submittedName>
        <fullName evidence="6">ABC transporter substrate-binding protein</fullName>
    </submittedName>
</protein>
<dbReference type="CDD" id="cd13585">
    <property type="entry name" value="PBP2_TMBP_like"/>
    <property type="match status" value="1"/>
</dbReference>
<dbReference type="Pfam" id="PF01547">
    <property type="entry name" value="SBP_bac_1"/>
    <property type="match status" value="1"/>
</dbReference>
<dbReference type="Proteomes" id="UP001596189">
    <property type="component" value="Unassembled WGS sequence"/>
</dbReference>
<comment type="subcellular location">
    <subcellularLocation>
        <location evidence="1">Cell envelope</location>
    </subcellularLocation>
</comment>